<dbReference type="Proteomes" id="UP000775213">
    <property type="component" value="Unassembled WGS sequence"/>
</dbReference>
<gene>
    <name evidence="1" type="ORF">IEQ34_004759</name>
</gene>
<keyword evidence="2" id="KW-1185">Reference proteome</keyword>
<dbReference type="AlphaFoldDB" id="A0AAV7HET2"/>
<comment type="caution">
    <text evidence="1">The sequence shown here is derived from an EMBL/GenBank/DDBJ whole genome shotgun (WGS) entry which is preliminary data.</text>
</comment>
<name>A0AAV7HET2_DENCH</name>
<proteinExistence type="predicted"/>
<evidence type="ECO:0000313" key="1">
    <source>
        <dbReference type="EMBL" id="KAH0467521.1"/>
    </source>
</evidence>
<accession>A0AAV7HET2</accession>
<evidence type="ECO:0000313" key="2">
    <source>
        <dbReference type="Proteomes" id="UP000775213"/>
    </source>
</evidence>
<reference evidence="1 2" key="1">
    <citation type="journal article" date="2021" name="Hortic Res">
        <title>Chromosome-scale assembly of the Dendrobium chrysotoxum genome enhances the understanding of orchid evolution.</title>
        <authorList>
            <person name="Zhang Y."/>
            <person name="Zhang G.Q."/>
            <person name="Zhang D."/>
            <person name="Liu X.D."/>
            <person name="Xu X.Y."/>
            <person name="Sun W.H."/>
            <person name="Yu X."/>
            <person name="Zhu X."/>
            <person name="Wang Z.W."/>
            <person name="Zhao X."/>
            <person name="Zhong W.Y."/>
            <person name="Chen H."/>
            <person name="Yin W.L."/>
            <person name="Huang T."/>
            <person name="Niu S.C."/>
            <person name="Liu Z.J."/>
        </authorList>
    </citation>
    <scope>NUCLEOTIDE SEQUENCE [LARGE SCALE GENOMIC DNA]</scope>
    <source>
        <strain evidence="1">Lindl</strain>
    </source>
</reference>
<organism evidence="1 2">
    <name type="scientific">Dendrobium chrysotoxum</name>
    <name type="common">Orchid</name>
    <dbReference type="NCBI Taxonomy" id="161865"/>
    <lineage>
        <taxon>Eukaryota</taxon>
        <taxon>Viridiplantae</taxon>
        <taxon>Streptophyta</taxon>
        <taxon>Embryophyta</taxon>
        <taxon>Tracheophyta</taxon>
        <taxon>Spermatophyta</taxon>
        <taxon>Magnoliopsida</taxon>
        <taxon>Liliopsida</taxon>
        <taxon>Asparagales</taxon>
        <taxon>Orchidaceae</taxon>
        <taxon>Epidendroideae</taxon>
        <taxon>Malaxideae</taxon>
        <taxon>Dendrobiinae</taxon>
        <taxon>Dendrobium</taxon>
    </lineage>
</organism>
<dbReference type="EMBL" id="JAGFBR010000005">
    <property type="protein sequence ID" value="KAH0467521.1"/>
    <property type="molecule type" value="Genomic_DNA"/>
</dbReference>
<sequence>MEEKFSTIEGRFLAMENRMKRRFGGLEEMMRKLMEMQSKTPLAVPITNPNQDLIEIPFVEFKRKEIRGEEFDEKSFFQQEP</sequence>
<protein>
    <submittedName>
        <fullName evidence="1">Uncharacterized protein</fullName>
    </submittedName>
</protein>